<feature type="active site" description="Charge relay system" evidence="7">
    <location>
        <position position="344"/>
    </location>
</feature>
<feature type="signal peptide" evidence="8">
    <location>
        <begin position="1"/>
        <end position="19"/>
    </location>
</feature>
<dbReference type="SUPFAM" id="SSF53474">
    <property type="entry name" value="alpha/beta-Hydrolases"/>
    <property type="match status" value="1"/>
</dbReference>
<evidence type="ECO:0000259" key="9">
    <source>
        <dbReference type="Pfam" id="PF04083"/>
    </source>
</evidence>
<feature type="active site" description="Nucleophile" evidence="7">
    <location>
        <position position="170"/>
    </location>
</feature>
<feature type="domain" description="Partial AB-hydrolase lipase" evidence="9">
    <location>
        <begin position="42"/>
        <end position="94"/>
    </location>
</feature>
<evidence type="ECO:0000313" key="11">
    <source>
        <dbReference type="Proteomes" id="UP000838878"/>
    </source>
</evidence>
<keyword evidence="2 8" id="KW-0732">Signal</keyword>
<feature type="chain" id="PRO_5035479808" description="Partial AB-hydrolase lipase domain-containing protein" evidence="8">
    <location>
        <begin position="20"/>
        <end position="403"/>
    </location>
</feature>
<dbReference type="Pfam" id="PF04083">
    <property type="entry name" value="Abhydro_lipase"/>
    <property type="match status" value="1"/>
</dbReference>
<evidence type="ECO:0000256" key="2">
    <source>
        <dbReference type="ARBA" id="ARBA00022729"/>
    </source>
</evidence>
<dbReference type="InterPro" id="IPR006693">
    <property type="entry name" value="AB_hydrolase_lipase"/>
</dbReference>
<dbReference type="InterPro" id="IPR025483">
    <property type="entry name" value="Lipase_euk"/>
</dbReference>
<dbReference type="PIRSF" id="PIRSF000862">
    <property type="entry name" value="Steryl_ester_lip"/>
    <property type="match status" value="1"/>
</dbReference>
<dbReference type="Proteomes" id="UP000838878">
    <property type="component" value="Chromosome 10"/>
</dbReference>
<evidence type="ECO:0000313" key="10">
    <source>
        <dbReference type="EMBL" id="CAH0715863.1"/>
    </source>
</evidence>
<accession>A0A8J9U8R1</accession>
<evidence type="ECO:0000256" key="3">
    <source>
        <dbReference type="ARBA" id="ARBA00022801"/>
    </source>
</evidence>
<evidence type="ECO:0000256" key="1">
    <source>
        <dbReference type="ARBA" id="ARBA00010701"/>
    </source>
</evidence>
<feature type="non-terminal residue" evidence="10">
    <location>
        <position position="403"/>
    </location>
</feature>
<sequence>MKAIIINFAPILVATCALSSDGLEHIDLLDLLLPEDAKLNFTQVSAKYGHTPEQYEVITEDGYILTLFRLRGRSPSPVFLQHGILDSTDTWLLRGPNSLGITLANNGYDVWMGNSRGNRYSRRHISLNPDVDAKFWDFSFNEIGYYDLPAFIDKILNETGASSISAIAHSQGTTAFFVLGSTKPEYNIKINVMIALAPVCYLHHSPPPIATFIKLKSVVENFFDAFNIHEFLGDNLKPTEILRKLCGIPVLGYEVCVLGLYSSFTGYDPLEIGPSFFRIINSHFPAGTSAKSLDHYLQVGYRKTFAPFDYGDEGNRVIYNSSVPPPYALSNVTFPTGLLAARNDYLSTLPDVALLKQQLGNVVYYLVNPRLLFNHVDHTWGRRMPVFLFPYIFKLLRIYNRSQ</sequence>
<evidence type="ECO:0000256" key="4">
    <source>
        <dbReference type="ARBA" id="ARBA00022963"/>
    </source>
</evidence>
<dbReference type="OrthoDB" id="9974421at2759"/>
<dbReference type="PANTHER" id="PTHR11005">
    <property type="entry name" value="LYSOSOMAL ACID LIPASE-RELATED"/>
    <property type="match status" value="1"/>
</dbReference>
<dbReference type="GO" id="GO:0016042">
    <property type="term" value="P:lipid catabolic process"/>
    <property type="evidence" value="ECO:0007669"/>
    <property type="project" value="UniProtKB-KW"/>
</dbReference>
<keyword evidence="6" id="KW-0325">Glycoprotein</keyword>
<gene>
    <name evidence="10" type="ORF">BINO364_LOCUS2729</name>
</gene>
<evidence type="ECO:0000256" key="8">
    <source>
        <dbReference type="SAM" id="SignalP"/>
    </source>
</evidence>
<organism evidence="10 11">
    <name type="scientific">Brenthis ino</name>
    <name type="common">lesser marbled fritillary</name>
    <dbReference type="NCBI Taxonomy" id="405034"/>
    <lineage>
        <taxon>Eukaryota</taxon>
        <taxon>Metazoa</taxon>
        <taxon>Ecdysozoa</taxon>
        <taxon>Arthropoda</taxon>
        <taxon>Hexapoda</taxon>
        <taxon>Insecta</taxon>
        <taxon>Pterygota</taxon>
        <taxon>Neoptera</taxon>
        <taxon>Endopterygota</taxon>
        <taxon>Lepidoptera</taxon>
        <taxon>Glossata</taxon>
        <taxon>Ditrysia</taxon>
        <taxon>Papilionoidea</taxon>
        <taxon>Nymphalidae</taxon>
        <taxon>Heliconiinae</taxon>
        <taxon>Argynnini</taxon>
        <taxon>Brenthis</taxon>
    </lineage>
</organism>
<evidence type="ECO:0000256" key="6">
    <source>
        <dbReference type="ARBA" id="ARBA00023180"/>
    </source>
</evidence>
<evidence type="ECO:0000256" key="5">
    <source>
        <dbReference type="ARBA" id="ARBA00023098"/>
    </source>
</evidence>
<protein>
    <recommendedName>
        <fullName evidence="9">Partial AB-hydrolase lipase domain-containing protein</fullName>
    </recommendedName>
</protein>
<keyword evidence="11" id="KW-1185">Reference proteome</keyword>
<name>A0A8J9U8R1_9NEOP</name>
<evidence type="ECO:0000256" key="7">
    <source>
        <dbReference type="PIRSR" id="PIRSR000862-1"/>
    </source>
</evidence>
<reference evidence="10" key="1">
    <citation type="submission" date="2021-12" db="EMBL/GenBank/DDBJ databases">
        <authorList>
            <person name="Martin H S."/>
        </authorList>
    </citation>
    <scope>NUCLEOTIDE SEQUENCE</scope>
</reference>
<dbReference type="EMBL" id="OV170230">
    <property type="protein sequence ID" value="CAH0715863.1"/>
    <property type="molecule type" value="Genomic_DNA"/>
</dbReference>
<dbReference type="FunFam" id="3.40.50.1820:FF:000057">
    <property type="entry name" value="Lipase"/>
    <property type="match status" value="1"/>
</dbReference>
<comment type="similarity">
    <text evidence="1">Belongs to the AB hydrolase superfamily. Lipase family.</text>
</comment>
<dbReference type="AlphaFoldDB" id="A0A8J9U8R1"/>
<keyword evidence="5" id="KW-0443">Lipid metabolism</keyword>
<keyword evidence="4" id="KW-0442">Lipid degradation</keyword>
<dbReference type="InterPro" id="IPR029058">
    <property type="entry name" value="AB_hydrolase_fold"/>
</dbReference>
<feature type="active site" description="Charge relay system" evidence="7">
    <location>
        <position position="375"/>
    </location>
</feature>
<dbReference type="Gene3D" id="3.40.50.1820">
    <property type="entry name" value="alpha/beta hydrolase"/>
    <property type="match status" value="1"/>
</dbReference>
<proteinExistence type="inferred from homology"/>
<dbReference type="GO" id="GO:0016788">
    <property type="term" value="F:hydrolase activity, acting on ester bonds"/>
    <property type="evidence" value="ECO:0007669"/>
    <property type="project" value="InterPro"/>
</dbReference>
<keyword evidence="3" id="KW-0378">Hydrolase</keyword>